<accession>A0AAC9D0X6</accession>
<organism evidence="2 3">
    <name type="scientific">Flavobacterium anhuiense</name>
    <dbReference type="NCBI Taxonomy" id="459526"/>
    <lineage>
        <taxon>Bacteria</taxon>
        <taxon>Pseudomonadati</taxon>
        <taxon>Bacteroidota</taxon>
        <taxon>Flavobacteriia</taxon>
        <taxon>Flavobacteriales</taxon>
        <taxon>Flavobacteriaceae</taxon>
        <taxon>Flavobacterium</taxon>
    </lineage>
</organism>
<protein>
    <submittedName>
        <fullName evidence="2">Uncharacterized protein</fullName>
    </submittedName>
</protein>
<dbReference type="GeneID" id="32308305"/>
<dbReference type="RefSeq" id="WP_236940326.1">
    <property type="nucleotide sequence ID" value="NZ_CP016907.1"/>
</dbReference>
<dbReference type="Proteomes" id="UP000093276">
    <property type="component" value="Chromosome"/>
</dbReference>
<dbReference type="KEGG" id="fjg:BB050_02427"/>
<feature type="compositionally biased region" description="Basic and acidic residues" evidence="1">
    <location>
        <begin position="117"/>
        <end position="129"/>
    </location>
</feature>
<name>A0AAC9D0X6_9FLAO</name>
<evidence type="ECO:0000313" key="2">
    <source>
        <dbReference type="EMBL" id="AOC95539.1"/>
    </source>
</evidence>
<evidence type="ECO:0000256" key="1">
    <source>
        <dbReference type="SAM" id="MobiDB-lite"/>
    </source>
</evidence>
<feature type="region of interest" description="Disordered" evidence="1">
    <location>
        <begin position="89"/>
        <end position="156"/>
    </location>
</feature>
<dbReference type="AlphaFoldDB" id="A0AAC9D0X6"/>
<evidence type="ECO:0000313" key="3">
    <source>
        <dbReference type="Proteomes" id="UP000093276"/>
    </source>
</evidence>
<sequence>MAIIKEKQYEVIMCLVVTIRNIIKLNLKNNITMETNDLGTKKINGTQKNIDESKGKNVSHDKELKDAKLNKELVTDADGDKKIVERARNENEDINKALHQINPDNPNANRGVETEEEANKTVENKDHNSDITPNRYPNSHPDNHKDRGNMKLDEEE</sequence>
<reference evidence="2 3" key="1">
    <citation type="submission" date="2016-08" db="EMBL/GenBank/DDBJ databases">
        <title>Complete genome sequence of Flavobacterium johnsoniae strain GSE09, a volatile-producing biocontrol agent isolated from cucumber (Cucumis sativus).</title>
        <authorList>
            <person name="Jeong J.-J."/>
            <person name="Oh J.Y."/>
            <person name="Jim Y.J."/>
            <person name="Sang M.K."/>
            <person name="Kim K.D."/>
        </authorList>
    </citation>
    <scope>NUCLEOTIDE SEQUENCE [LARGE SCALE GENOMIC DNA]</scope>
    <source>
        <strain evidence="2 3">GSE09</strain>
    </source>
</reference>
<dbReference type="EMBL" id="CP016907">
    <property type="protein sequence ID" value="AOC95539.1"/>
    <property type="molecule type" value="Genomic_DNA"/>
</dbReference>
<feature type="compositionally biased region" description="Basic and acidic residues" evidence="1">
    <location>
        <begin position="141"/>
        <end position="156"/>
    </location>
</feature>
<gene>
    <name evidence="2" type="ORF">BB050_02427</name>
</gene>
<proteinExistence type="predicted"/>